<evidence type="ECO:0000313" key="3">
    <source>
        <dbReference type="Proteomes" id="UP000034543"/>
    </source>
</evidence>
<feature type="transmembrane region" description="Helical" evidence="1">
    <location>
        <begin position="71"/>
        <end position="89"/>
    </location>
</feature>
<proteinExistence type="predicted"/>
<feature type="transmembrane region" description="Helical" evidence="1">
    <location>
        <begin position="41"/>
        <end position="59"/>
    </location>
</feature>
<dbReference type="STRING" id="1618436.UV59_C0014G0014"/>
<evidence type="ECO:0000313" key="2">
    <source>
        <dbReference type="EMBL" id="KKS84771.1"/>
    </source>
</evidence>
<organism evidence="2 3">
    <name type="scientific">Candidatus Gottesmanbacteria bacterium GW2011_GWA1_43_11</name>
    <dbReference type="NCBI Taxonomy" id="1618436"/>
    <lineage>
        <taxon>Bacteria</taxon>
        <taxon>Candidatus Gottesmaniibacteriota</taxon>
    </lineage>
</organism>
<gene>
    <name evidence="2" type="ORF">UV59_C0014G0014</name>
</gene>
<keyword evidence="1" id="KW-1133">Transmembrane helix</keyword>
<dbReference type="Pfam" id="PF09527">
    <property type="entry name" value="ATPase_gene1"/>
    <property type="match status" value="1"/>
</dbReference>
<sequence>MNARKRKVLKLDENRKFTVVEEPSKIEKDIKIFSIGLASEIGYSIAIPIVVGALVGVWLDKRFNTAPKLTLSLLFGGIILSFVNLFRIVDDIIKRGKK</sequence>
<name>A0A0G1EP24_9BACT</name>
<keyword evidence="1" id="KW-0812">Transmembrane</keyword>
<protein>
    <recommendedName>
        <fullName evidence="4">ATP synthase protein I</fullName>
    </recommendedName>
</protein>
<evidence type="ECO:0008006" key="4">
    <source>
        <dbReference type="Google" id="ProtNLM"/>
    </source>
</evidence>
<keyword evidence="1" id="KW-0472">Membrane</keyword>
<accession>A0A0G1EP24</accession>
<reference evidence="2 3" key="1">
    <citation type="journal article" date="2015" name="Nature">
        <title>rRNA introns, odd ribosomes, and small enigmatic genomes across a large radiation of phyla.</title>
        <authorList>
            <person name="Brown C.T."/>
            <person name="Hug L.A."/>
            <person name="Thomas B.C."/>
            <person name="Sharon I."/>
            <person name="Castelle C.J."/>
            <person name="Singh A."/>
            <person name="Wilkins M.J."/>
            <person name="Williams K.H."/>
            <person name="Banfield J.F."/>
        </authorList>
    </citation>
    <scope>NUCLEOTIDE SEQUENCE [LARGE SCALE GENOMIC DNA]</scope>
</reference>
<evidence type="ECO:0000256" key="1">
    <source>
        <dbReference type="SAM" id="Phobius"/>
    </source>
</evidence>
<dbReference type="InterPro" id="IPR032820">
    <property type="entry name" value="ATPase_put"/>
</dbReference>
<comment type="caution">
    <text evidence="2">The sequence shown here is derived from an EMBL/GenBank/DDBJ whole genome shotgun (WGS) entry which is preliminary data.</text>
</comment>
<dbReference type="EMBL" id="LCFB01000014">
    <property type="protein sequence ID" value="KKS84771.1"/>
    <property type="molecule type" value="Genomic_DNA"/>
</dbReference>
<dbReference type="Proteomes" id="UP000034543">
    <property type="component" value="Unassembled WGS sequence"/>
</dbReference>
<dbReference type="AlphaFoldDB" id="A0A0G1EP24"/>